<evidence type="ECO:0000259" key="2">
    <source>
        <dbReference type="PROSITE" id="PS50076"/>
    </source>
</evidence>
<keyword evidence="1" id="KW-1133">Transmembrane helix</keyword>
<dbReference type="GO" id="GO:0003723">
    <property type="term" value="F:RNA binding"/>
    <property type="evidence" value="ECO:0007669"/>
    <property type="project" value="TreeGrafter"/>
</dbReference>
<dbReference type="GeneID" id="77675827"/>
<dbReference type="HOGENOM" id="CLU_036736_0_0_1"/>
<dbReference type="InterPro" id="IPR001623">
    <property type="entry name" value="DnaJ_domain"/>
</dbReference>
<dbReference type="Proteomes" id="UP000054524">
    <property type="component" value="Unassembled WGS sequence"/>
</dbReference>
<keyword evidence="1" id="KW-0812">Transmembrane</keyword>
<dbReference type="SMART" id="SM00271">
    <property type="entry name" value="DnaJ"/>
    <property type="match status" value="1"/>
</dbReference>
<dbReference type="AlphaFoldDB" id="A0A086J3I2"/>
<dbReference type="SUPFAM" id="SSF46565">
    <property type="entry name" value="Chaperone J-domain"/>
    <property type="match status" value="1"/>
</dbReference>
<dbReference type="PANTHER" id="PTHR24075:SF0">
    <property type="entry name" value="TRANSLOCATION PROTEIN SEC63 HOMOLOG"/>
    <property type="match status" value="1"/>
</dbReference>
<sequence length="549" mass="62083">MDTNGYDTTGLSSSLLAVGLLIPSITVVYFASGTQKTKTSCKCNQCLGMKKKYRFNKYRWLLYGLVLLLAVPVYNILCNQYGKNTDNNPYTLLNVSQNATHKEIEAAYRKTVRKAKFTKMDRTAQKKLVQRILKAKDLLLDEKARERWDAFGDAPVVNNHTIAIPSWVMSKYNPIILIFLYVLVLGVLLPKCVSYMWMYSFEYSSSGILYRSTESLYSALKHISVEDVIGLLALLSKYTVEISQYSEKTPKKNIDKLRETIKDKCGFTLPLDTNVFILCVSMLLLRDPEVLSLIDAQDIECLQNSLVLSSNAIRKLASAFKSSSLYGIAMDLERSVVQSVPDPIYYQMQAGLPFSDVFIAQYQNKKIDENTAVDRKMFKINITGIDVYNMFDGLVKDGMYVTGSVDTIVKIHIDRDGLNSYTRPTIVKNESKASDSGDLDDLEQNYEDQYPSSLEKHPIKVQGTSSEAVHAPMYFDDLPYTWECILEVNNEVVLASYSFTPCQKGTDVFFKVPALASFISTRKAEIEVKLICGKYFNRDTAKKISVLIK</sequence>
<evidence type="ECO:0000313" key="3">
    <source>
        <dbReference type="EMBL" id="KFG26700.1"/>
    </source>
</evidence>
<name>A0A086J3I2_NEMA1</name>
<comment type="caution">
    <text evidence="3">The sequence shown here is derived from an EMBL/GenBank/DDBJ whole genome shotgun (WGS) entry which is preliminary data.</text>
</comment>
<feature type="domain" description="J" evidence="2">
    <location>
        <begin position="88"/>
        <end position="152"/>
    </location>
</feature>
<protein>
    <recommendedName>
        <fullName evidence="2">J domain-containing protein</fullName>
    </recommendedName>
</protein>
<dbReference type="EMBL" id="AKIJ01000002">
    <property type="protein sequence ID" value="KFG26700.1"/>
    <property type="molecule type" value="Genomic_DNA"/>
</dbReference>
<dbReference type="GO" id="GO:0006614">
    <property type="term" value="P:SRP-dependent cotranslational protein targeting to membrane"/>
    <property type="evidence" value="ECO:0007669"/>
    <property type="project" value="TreeGrafter"/>
</dbReference>
<dbReference type="PANTHER" id="PTHR24075">
    <property type="entry name" value="SEC63 DOMAIN-CONTAINING"/>
    <property type="match status" value="1"/>
</dbReference>
<dbReference type="PROSITE" id="PS50076">
    <property type="entry name" value="DNAJ_2"/>
    <property type="match status" value="1"/>
</dbReference>
<dbReference type="CDD" id="cd06257">
    <property type="entry name" value="DnaJ"/>
    <property type="match status" value="1"/>
</dbReference>
<feature type="transmembrane region" description="Helical" evidence="1">
    <location>
        <begin position="175"/>
        <end position="197"/>
    </location>
</feature>
<dbReference type="GO" id="GO:0031207">
    <property type="term" value="C:Sec62/Sec63 complex"/>
    <property type="evidence" value="ECO:0007669"/>
    <property type="project" value="TreeGrafter"/>
</dbReference>
<proteinExistence type="predicted"/>
<dbReference type="Pfam" id="PF00226">
    <property type="entry name" value="DnaJ"/>
    <property type="match status" value="1"/>
</dbReference>
<organism evidence="3 4">
    <name type="scientific">Nematocida ausubeli (strain ATCC PRA-371 / ERTm2)</name>
    <name type="common">Nematode killer fungus</name>
    <dbReference type="NCBI Taxonomy" id="1913371"/>
    <lineage>
        <taxon>Eukaryota</taxon>
        <taxon>Fungi</taxon>
        <taxon>Fungi incertae sedis</taxon>
        <taxon>Microsporidia</taxon>
        <taxon>Nematocida</taxon>
    </lineage>
</organism>
<dbReference type="GO" id="GO:0008320">
    <property type="term" value="F:protein transmembrane transporter activity"/>
    <property type="evidence" value="ECO:0007669"/>
    <property type="project" value="TreeGrafter"/>
</dbReference>
<reference evidence="3 4" key="1">
    <citation type="journal article" date="2014" name="Genome Announc.">
        <title>Genome Sequence of the Microsporidian Species Nematocida sp1 Strain ERTm6 (ATCC PRA-372).</title>
        <authorList>
            <person name="Bakowski M.A."/>
            <person name="Priest M."/>
            <person name="Young S."/>
            <person name="Cuomo C.A."/>
            <person name="Troemel E.R."/>
        </authorList>
    </citation>
    <scope>NUCLEOTIDE SEQUENCE [LARGE SCALE GENOMIC DNA]</scope>
    <source>
        <strain evidence="3 4">ERTm6</strain>
    </source>
</reference>
<dbReference type="InterPro" id="IPR036869">
    <property type="entry name" value="J_dom_sf"/>
</dbReference>
<keyword evidence="1" id="KW-0472">Membrane</keyword>
<feature type="transmembrane region" description="Helical" evidence="1">
    <location>
        <begin position="60"/>
        <end position="77"/>
    </location>
</feature>
<feature type="transmembrane region" description="Helical" evidence="1">
    <location>
        <begin position="12"/>
        <end position="32"/>
    </location>
</feature>
<evidence type="ECO:0000256" key="1">
    <source>
        <dbReference type="SAM" id="Phobius"/>
    </source>
</evidence>
<gene>
    <name evidence="3" type="ORF">NESG_00854</name>
</gene>
<dbReference type="Gene3D" id="1.10.287.110">
    <property type="entry name" value="DnaJ domain"/>
    <property type="match status" value="1"/>
</dbReference>
<keyword evidence="4" id="KW-1185">Reference proteome</keyword>
<accession>A0A086J3I2</accession>
<evidence type="ECO:0000313" key="4">
    <source>
        <dbReference type="Proteomes" id="UP000054524"/>
    </source>
</evidence>
<dbReference type="GO" id="GO:0006620">
    <property type="term" value="P:post-translational protein targeting to endoplasmic reticulum membrane"/>
    <property type="evidence" value="ECO:0007669"/>
    <property type="project" value="TreeGrafter"/>
</dbReference>
<dbReference type="RefSeq" id="XP_052905255.1">
    <property type="nucleotide sequence ID" value="XM_053048495.1"/>
</dbReference>